<dbReference type="SMART" id="SM00388">
    <property type="entry name" value="HisKA"/>
    <property type="match status" value="1"/>
</dbReference>
<keyword evidence="14" id="KW-1185">Reference proteome</keyword>
<keyword evidence="4" id="KW-0597">Phosphoprotein</keyword>
<protein>
    <recommendedName>
        <fullName evidence="3">histidine kinase</fullName>
        <ecNumber evidence="3">2.7.13.3</ecNumber>
    </recommendedName>
</protein>
<evidence type="ECO:0000313" key="14">
    <source>
        <dbReference type="Proteomes" id="UP000616839"/>
    </source>
</evidence>
<dbReference type="CDD" id="cd00130">
    <property type="entry name" value="PAS"/>
    <property type="match status" value="1"/>
</dbReference>
<feature type="transmembrane region" description="Helical" evidence="10">
    <location>
        <begin position="139"/>
        <end position="158"/>
    </location>
</feature>
<keyword evidence="10" id="KW-0812">Transmembrane</keyword>
<dbReference type="PRINTS" id="PR00344">
    <property type="entry name" value="BCTRLSENSOR"/>
</dbReference>
<dbReference type="Pfam" id="PF00512">
    <property type="entry name" value="HisKA"/>
    <property type="match status" value="1"/>
</dbReference>
<evidence type="ECO:0000256" key="9">
    <source>
        <dbReference type="SAM" id="MobiDB-lite"/>
    </source>
</evidence>
<comment type="subcellular location">
    <subcellularLocation>
        <location evidence="2">Cell membrane</location>
    </subcellularLocation>
</comment>
<dbReference type="InterPro" id="IPR004358">
    <property type="entry name" value="Sig_transdc_His_kin-like_C"/>
</dbReference>
<accession>A0A927Q0I3</accession>
<feature type="transmembrane region" description="Helical" evidence="10">
    <location>
        <begin position="16"/>
        <end position="38"/>
    </location>
</feature>
<dbReference type="InterPro" id="IPR036097">
    <property type="entry name" value="HisK_dim/P_sf"/>
</dbReference>
<dbReference type="InterPro" id="IPR050736">
    <property type="entry name" value="Sensor_HK_Regulatory"/>
</dbReference>
<comment type="caution">
    <text evidence="13">The sequence shown here is derived from an EMBL/GenBank/DDBJ whole genome shotgun (WGS) entry which is preliminary data.</text>
</comment>
<keyword evidence="10" id="KW-0472">Membrane</keyword>
<keyword evidence="6 13" id="KW-0418">Kinase</keyword>
<comment type="catalytic activity">
    <reaction evidence="1">
        <text>ATP + protein L-histidine = ADP + protein N-phospho-L-histidine.</text>
        <dbReference type="EC" id="2.7.13.3"/>
    </reaction>
</comment>
<dbReference type="PROSITE" id="PS50112">
    <property type="entry name" value="PAS"/>
    <property type="match status" value="1"/>
</dbReference>
<dbReference type="Gene3D" id="3.30.450.20">
    <property type="entry name" value="PAS domain"/>
    <property type="match status" value="1"/>
</dbReference>
<evidence type="ECO:0000256" key="2">
    <source>
        <dbReference type="ARBA" id="ARBA00004236"/>
    </source>
</evidence>
<dbReference type="SUPFAM" id="SSF55874">
    <property type="entry name" value="ATPase domain of HSP90 chaperone/DNA topoisomerase II/histidine kinase"/>
    <property type="match status" value="1"/>
</dbReference>
<organism evidence="13 14">
    <name type="scientific">Nocardioides donggukensis</name>
    <dbReference type="NCBI Taxonomy" id="2774019"/>
    <lineage>
        <taxon>Bacteria</taxon>
        <taxon>Bacillati</taxon>
        <taxon>Actinomycetota</taxon>
        <taxon>Actinomycetes</taxon>
        <taxon>Propionibacteriales</taxon>
        <taxon>Nocardioidaceae</taxon>
        <taxon>Nocardioides</taxon>
    </lineage>
</organism>
<feature type="transmembrane region" description="Helical" evidence="10">
    <location>
        <begin position="240"/>
        <end position="258"/>
    </location>
</feature>
<keyword evidence="8" id="KW-0175">Coiled coil</keyword>
<dbReference type="EC" id="2.7.13.3" evidence="3"/>
<feature type="region of interest" description="Disordered" evidence="9">
    <location>
        <begin position="703"/>
        <end position="731"/>
    </location>
</feature>
<feature type="coiled-coil region" evidence="8">
    <location>
        <begin position="450"/>
        <end position="484"/>
    </location>
</feature>
<dbReference type="Pfam" id="PF02518">
    <property type="entry name" value="HATPase_c"/>
    <property type="match status" value="1"/>
</dbReference>
<dbReference type="InterPro" id="IPR035965">
    <property type="entry name" value="PAS-like_dom_sf"/>
</dbReference>
<gene>
    <name evidence="13" type="ORF">IE331_04955</name>
</gene>
<feature type="domain" description="PAS" evidence="12">
    <location>
        <begin position="334"/>
        <end position="411"/>
    </location>
</feature>
<name>A0A927Q0I3_9ACTN</name>
<feature type="transmembrane region" description="Helical" evidence="10">
    <location>
        <begin position="205"/>
        <end position="228"/>
    </location>
</feature>
<dbReference type="CDD" id="cd00082">
    <property type="entry name" value="HisKA"/>
    <property type="match status" value="1"/>
</dbReference>
<dbReference type="SMART" id="SM00387">
    <property type="entry name" value="HATPase_c"/>
    <property type="match status" value="1"/>
</dbReference>
<dbReference type="InterPro" id="IPR003594">
    <property type="entry name" value="HATPase_dom"/>
</dbReference>
<dbReference type="SUPFAM" id="SSF55785">
    <property type="entry name" value="PYP-like sensor domain (PAS domain)"/>
    <property type="match status" value="1"/>
</dbReference>
<feature type="transmembrane region" description="Helical" evidence="10">
    <location>
        <begin position="53"/>
        <end position="73"/>
    </location>
</feature>
<proteinExistence type="predicted"/>
<evidence type="ECO:0000256" key="5">
    <source>
        <dbReference type="ARBA" id="ARBA00022679"/>
    </source>
</evidence>
<dbReference type="InterPro" id="IPR000014">
    <property type="entry name" value="PAS"/>
</dbReference>
<dbReference type="InterPro" id="IPR005467">
    <property type="entry name" value="His_kinase_dom"/>
</dbReference>
<dbReference type="PANTHER" id="PTHR43711">
    <property type="entry name" value="TWO-COMPONENT HISTIDINE KINASE"/>
    <property type="match status" value="1"/>
</dbReference>
<dbReference type="CDD" id="cd00075">
    <property type="entry name" value="HATPase"/>
    <property type="match status" value="1"/>
</dbReference>
<dbReference type="EMBL" id="JACYXZ010000001">
    <property type="protein sequence ID" value="MBD8868967.1"/>
    <property type="molecule type" value="Genomic_DNA"/>
</dbReference>
<evidence type="ECO:0000256" key="8">
    <source>
        <dbReference type="SAM" id="Coils"/>
    </source>
</evidence>
<feature type="domain" description="Histidine kinase" evidence="11">
    <location>
        <begin position="488"/>
        <end position="703"/>
    </location>
</feature>
<evidence type="ECO:0000256" key="6">
    <source>
        <dbReference type="ARBA" id="ARBA00022777"/>
    </source>
</evidence>
<evidence type="ECO:0000313" key="13">
    <source>
        <dbReference type="EMBL" id="MBD8868967.1"/>
    </source>
</evidence>
<feature type="transmembrane region" description="Helical" evidence="10">
    <location>
        <begin position="93"/>
        <end position="114"/>
    </location>
</feature>
<evidence type="ECO:0000256" key="3">
    <source>
        <dbReference type="ARBA" id="ARBA00012438"/>
    </source>
</evidence>
<dbReference type="InterPro" id="IPR036890">
    <property type="entry name" value="HATPase_C_sf"/>
</dbReference>
<dbReference type="Pfam" id="PF08447">
    <property type="entry name" value="PAS_3"/>
    <property type="match status" value="1"/>
</dbReference>
<keyword evidence="10" id="KW-1133">Transmembrane helix</keyword>
<dbReference type="GO" id="GO:0000155">
    <property type="term" value="F:phosphorelay sensor kinase activity"/>
    <property type="evidence" value="ECO:0007669"/>
    <property type="project" value="InterPro"/>
</dbReference>
<evidence type="ECO:0000259" key="12">
    <source>
        <dbReference type="PROSITE" id="PS50112"/>
    </source>
</evidence>
<dbReference type="InterPro" id="IPR013655">
    <property type="entry name" value="PAS_fold_3"/>
</dbReference>
<dbReference type="InterPro" id="IPR003661">
    <property type="entry name" value="HisK_dim/P_dom"/>
</dbReference>
<dbReference type="FunFam" id="3.30.565.10:FF:000006">
    <property type="entry name" value="Sensor histidine kinase WalK"/>
    <property type="match status" value="1"/>
</dbReference>
<sequence>MVTVEHHQVAAGRSRWIPVAAAGTVVLVSALVLVGWALDVTVLTSVLPGYTSMKVNTALCFLLLGSAAAVALLDGRRGTGRSGLPARWGWSGWAGWAAGAVVAVTALTLVEYLAGVDLGIDELLVTDSGSVGNNPPGRMAPTSAIALLFSGLALLAGWRGWWRGTGWLLVVPALLGGVAILGYAYDVEQLYAVAAFATMAVHTSVLLVLTALAVGALVPGGLVTWLLADRGPGAALVRRLAPVALGFFPLLGFVRLRLGESGLFGERFGIALTVTLAAVAVLAVAVHTARRLDLAVERQDTAQAELRRVNQVLEERRDAEWRRAEELSRSLDRERELFSRSIAKLDDLVWTMEVAADGSMDLVYTSPNAEGLFGGALPEEMSSMFVAANQLIHPEDAARYEEFLARIARGGPSEAELRFVGFDGVTRWIWTRGMPRVEGERHFFDGISTNVTERRAIAEQREQLLALERQQVEALSESQQLRDEFVALAGHEMRTPMAAILGYAELLMDDPDLTAAQRTFLAIIERRSRDLTELVDDFFDLARLNSGITTLDLVRLDLRSVVEEAVEAQRLQVQEKGLEIDTELAPAWVDGDAGRLRQVVDNLLSNAVKFTPTGGHLRVSVTPNGREVVVAVADDGIGISEEQLPYIFDHLFRAATAKQHGIPGTGLGLSITKALVLAHGGQIVAESRPGGGSRFVITLPLAGPGTGSGTGSGTASPSGGTENARPVLGST</sequence>
<dbReference type="Gene3D" id="3.30.565.10">
    <property type="entry name" value="Histidine kinase-like ATPase, C-terminal domain"/>
    <property type="match status" value="1"/>
</dbReference>
<reference evidence="13" key="1">
    <citation type="submission" date="2020-09" db="EMBL/GenBank/DDBJ databases">
        <title>Nocardioides sp. strain MJB4 16S ribosomal RNA gene Genome sequencing and assembly.</title>
        <authorList>
            <person name="Kim I."/>
        </authorList>
    </citation>
    <scope>NUCLEOTIDE SEQUENCE</scope>
    <source>
        <strain evidence="13">MJB4</strain>
    </source>
</reference>
<keyword evidence="7" id="KW-0902">Two-component regulatory system</keyword>
<evidence type="ECO:0000256" key="7">
    <source>
        <dbReference type="ARBA" id="ARBA00023012"/>
    </source>
</evidence>
<evidence type="ECO:0000256" key="4">
    <source>
        <dbReference type="ARBA" id="ARBA00022553"/>
    </source>
</evidence>
<dbReference type="PANTHER" id="PTHR43711:SF1">
    <property type="entry name" value="HISTIDINE KINASE 1"/>
    <property type="match status" value="1"/>
</dbReference>
<feature type="transmembrane region" description="Helical" evidence="10">
    <location>
        <begin position="165"/>
        <end position="185"/>
    </location>
</feature>
<dbReference type="Proteomes" id="UP000616839">
    <property type="component" value="Unassembled WGS sequence"/>
</dbReference>
<keyword evidence="5" id="KW-0808">Transferase</keyword>
<evidence type="ECO:0000256" key="1">
    <source>
        <dbReference type="ARBA" id="ARBA00000085"/>
    </source>
</evidence>
<dbReference type="Gene3D" id="1.10.287.130">
    <property type="match status" value="1"/>
</dbReference>
<dbReference type="SUPFAM" id="SSF47384">
    <property type="entry name" value="Homodimeric domain of signal transducing histidine kinase"/>
    <property type="match status" value="1"/>
</dbReference>
<dbReference type="GO" id="GO:0005886">
    <property type="term" value="C:plasma membrane"/>
    <property type="evidence" value="ECO:0007669"/>
    <property type="project" value="UniProtKB-SubCell"/>
</dbReference>
<dbReference type="RefSeq" id="WP_192141029.1">
    <property type="nucleotide sequence ID" value="NZ_JACYXZ010000001.1"/>
</dbReference>
<evidence type="ECO:0000259" key="11">
    <source>
        <dbReference type="PROSITE" id="PS50109"/>
    </source>
</evidence>
<dbReference type="AlphaFoldDB" id="A0A927Q0I3"/>
<evidence type="ECO:0000256" key="10">
    <source>
        <dbReference type="SAM" id="Phobius"/>
    </source>
</evidence>
<dbReference type="PROSITE" id="PS50109">
    <property type="entry name" value="HIS_KIN"/>
    <property type="match status" value="1"/>
</dbReference>
<feature type="transmembrane region" description="Helical" evidence="10">
    <location>
        <begin position="270"/>
        <end position="289"/>
    </location>
</feature>